<evidence type="ECO:0000313" key="4">
    <source>
        <dbReference type="EMBL" id="MBO0906088.1"/>
    </source>
</evidence>
<dbReference type="PANTHER" id="PTHR42796">
    <property type="entry name" value="FUMARYLACETOACETATE HYDROLASE DOMAIN-CONTAINING PROTEIN 2A-RELATED"/>
    <property type="match status" value="1"/>
</dbReference>
<proteinExistence type="inferred from homology"/>
<sequence>MRICRFGDDRLGIVIDGLVHDVTPLQAEIRASASYVMKGDAVVAALPEWRERFLSEAGKVAGVPVESVDLLAPVARPSKTMAAPTNYPSHIAEMAPAREANKSKHSGDIGKDGIFLKANSAIVGPSEGVPLRFPERRTDHELEFVVVIGKEGSDIAEADALDHVAGYCLGLDMVVRGPEDRSFRKSCDGYAVLGPWLVTADELTDPGKVPLMLKVNGEVRQETNTEQLVYGVRRLIAFASSFYTLYPGDVFYTGTCDGVARVFPGDVITVESPMIGTMNVPVRAHATGRS</sequence>
<organism evidence="4 5">
    <name type="scientific">Jiella sonneratiae</name>
    <dbReference type="NCBI Taxonomy" id="2816856"/>
    <lineage>
        <taxon>Bacteria</taxon>
        <taxon>Pseudomonadati</taxon>
        <taxon>Pseudomonadota</taxon>
        <taxon>Alphaproteobacteria</taxon>
        <taxon>Hyphomicrobiales</taxon>
        <taxon>Aurantimonadaceae</taxon>
        <taxon>Jiella</taxon>
    </lineage>
</organism>
<dbReference type="PANTHER" id="PTHR42796:SF4">
    <property type="entry name" value="FUMARYLACETOACETATE HYDROLASE DOMAIN-CONTAINING PROTEIN 2A"/>
    <property type="match status" value="1"/>
</dbReference>
<comment type="caution">
    <text evidence="4">The sequence shown here is derived from an EMBL/GenBank/DDBJ whole genome shotgun (WGS) entry which is preliminary data.</text>
</comment>
<evidence type="ECO:0000259" key="3">
    <source>
        <dbReference type="Pfam" id="PF01557"/>
    </source>
</evidence>
<dbReference type="InterPro" id="IPR011234">
    <property type="entry name" value="Fumarylacetoacetase-like_C"/>
</dbReference>
<reference evidence="4 5" key="1">
    <citation type="submission" date="2021-03" db="EMBL/GenBank/DDBJ databases">
        <title>Whole genome sequence of Jiella sp. MQZ13P-4.</title>
        <authorList>
            <person name="Tuo L."/>
        </authorList>
    </citation>
    <scope>NUCLEOTIDE SEQUENCE [LARGE SCALE GENOMIC DNA]</scope>
    <source>
        <strain evidence="4 5">MQZ13P-4</strain>
    </source>
</reference>
<dbReference type="EMBL" id="JAFMPY010000031">
    <property type="protein sequence ID" value="MBO0906088.1"/>
    <property type="molecule type" value="Genomic_DNA"/>
</dbReference>
<comment type="similarity">
    <text evidence="1">Belongs to the FAH family.</text>
</comment>
<gene>
    <name evidence="4" type="ORF">J1C47_20765</name>
</gene>
<keyword evidence="5" id="KW-1185">Reference proteome</keyword>
<feature type="domain" description="Fumarylacetoacetase-like C-terminal" evidence="3">
    <location>
        <begin position="82"/>
        <end position="282"/>
    </location>
</feature>
<accession>A0ABS3J8T7</accession>
<dbReference type="RefSeq" id="WP_207352722.1">
    <property type="nucleotide sequence ID" value="NZ_JAFMPY010000031.1"/>
</dbReference>
<dbReference type="Proteomes" id="UP000664288">
    <property type="component" value="Unassembled WGS sequence"/>
</dbReference>
<dbReference type="InterPro" id="IPR036663">
    <property type="entry name" value="Fumarylacetoacetase_C_sf"/>
</dbReference>
<dbReference type="GO" id="GO:0016787">
    <property type="term" value="F:hydrolase activity"/>
    <property type="evidence" value="ECO:0007669"/>
    <property type="project" value="UniProtKB-KW"/>
</dbReference>
<evidence type="ECO:0000256" key="2">
    <source>
        <dbReference type="ARBA" id="ARBA00022723"/>
    </source>
</evidence>
<keyword evidence="2" id="KW-0479">Metal-binding</keyword>
<dbReference type="Gene3D" id="3.90.850.10">
    <property type="entry name" value="Fumarylacetoacetase-like, C-terminal domain"/>
    <property type="match status" value="1"/>
</dbReference>
<evidence type="ECO:0000313" key="5">
    <source>
        <dbReference type="Proteomes" id="UP000664288"/>
    </source>
</evidence>
<dbReference type="SUPFAM" id="SSF56529">
    <property type="entry name" value="FAH"/>
    <property type="match status" value="1"/>
</dbReference>
<dbReference type="InterPro" id="IPR051121">
    <property type="entry name" value="FAH"/>
</dbReference>
<evidence type="ECO:0000256" key="1">
    <source>
        <dbReference type="ARBA" id="ARBA00010211"/>
    </source>
</evidence>
<dbReference type="Pfam" id="PF01557">
    <property type="entry name" value="FAA_hydrolase"/>
    <property type="match status" value="1"/>
</dbReference>
<keyword evidence="4" id="KW-0378">Hydrolase</keyword>
<name>A0ABS3J8T7_9HYPH</name>
<protein>
    <submittedName>
        <fullName evidence="4">Fumarylacetoacetate hydrolase family protein</fullName>
    </submittedName>
</protein>